<accession>A0A0L6CX80</accession>
<dbReference type="CDD" id="cd02227">
    <property type="entry name" value="cupin_TM1112-like"/>
    <property type="match status" value="1"/>
</dbReference>
<dbReference type="InterPro" id="IPR014710">
    <property type="entry name" value="RmlC-like_jellyroll"/>
</dbReference>
<dbReference type="InterPro" id="IPR011051">
    <property type="entry name" value="RmlC_Cupin_sf"/>
</dbReference>
<dbReference type="EMBL" id="LGVV01000009">
    <property type="protein sequence ID" value="KNX42359.1"/>
    <property type="molecule type" value="Genomic_DNA"/>
</dbReference>
<name>A0A0L6CX80_9RHOB</name>
<evidence type="ECO:0000313" key="3">
    <source>
        <dbReference type="Proteomes" id="UP000037046"/>
    </source>
</evidence>
<proteinExistence type="predicted"/>
<dbReference type="PANTHER" id="PTHR40943:SF1">
    <property type="entry name" value="CYTOPLASMIC PROTEIN"/>
    <property type="match status" value="1"/>
</dbReference>
<dbReference type="PATRIC" id="fig|74031.6.peg.1084"/>
<dbReference type="InterPro" id="IPR008579">
    <property type="entry name" value="UGlyAH_Cupin_dom"/>
</dbReference>
<dbReference type="Gene3D" id="2.60.120.10">
    <property type="entry name" value="Jelly Rolls"/>
    <property type="match status" value="1"/>
</dbReference>
<gene>
    <name evidence="2" type="ORF">ROTO_10570</name>
</gene>
<evidence type="ECO:0000313" key="2">
    <source>
        <dbReference type="EMBL" id="KNX42359.1"/>
    </source>
</evidence>
<dbReference type="AlphaFoldDB" id="A0A0L6CX80"/>
<keyword evidence="3" id="KW-1185">Reference proteome</keyword>
<dbReference type="PANTHER" id="PTHR40943">
    <property type="entry name" value="CYTOPLASMIC PROTEIN-RELATED"/>
    <property type="match status" value="1"/>
</dbReference>
<dbReference type="STRING" id="74031.SAMN04488077_111117"/>
<sequence length="121" mass="12956">MIDLQTFADLASVPLGAFADKPTSLTQGQTEASAVLWTSEEGRTKIGVWECTPGRFTADRSAAGEYCYILSGRATVTNADGSGSRDIGPGDLLVLPQGWTGEWVIHEHMRKLFVLSADPAL</sequence>
<dbReference type="SUPFAM" id="SSF51182">
    <property type="entry name" value="RmlC-like cupins"/>
    <property type="match status" value="1"/>
</dbReference>
<dbReference type="RefSeq" id="WP_050661985.1">
    <property type="nucleotide sequence ID" value="NZ_CP118494.1"/>
</dbReference>
<reference evidence="3" key="1">
    <citation type="submission" date="2015-07" db="EMBL/GenBank/DDBJ databases">
        <title>Draft Genome Sequence of Roseovarius tolerans EL-164, a producer of N-Acylated Alanine Methyl Esters (NAMEs).</title>
        <authorList>
            <person name="Voget S."/>
            <person name="Bruns H."/>
            <person name="Wagner-Doebler I."/>
            <person name="Schulz S."/>
            <person name="Daniel R."/>
        </authorList>
    </citation>
    <scope>NUCLEOTIDE SEQUENCE [LARGE SCALE GENOMIC DNA]</scope>
    <source>
        <strain evidence="3">EL-164</strain>
    </source>
</reference>
<dbReference type="OrthoDB" id="9799053at2"/>
<dbReference type="Proteomes" id="UP000037046">
    <property type="component" value="Unassembled WGS sequence"/>
</dbReference>
<protein>
    <recommendedName>
        <fullName evidence="1">(S)-ureidoglycine aminohydrolase cupin domain-containing protein</fullName>
    </recommendedName>
</protein>
<feature type="domain" description="(S)-ureidoglycine aminohydrolase cupin" evidence="1">
    <location>
        <begin position="39"/>
        <end position="112"/>
    </location>
</feature>
<comment type="caution">
    <text evidence="2">The sequence shown here is derived from an EMBL/GenBank/DDBJ whole genome shotgun (WGS) entry which is preliminary data.</text>
</comment>
<evidence type="ECO:0000259" key="1">
    <source>
        <dbReference type="Pfam" id="PF05899"/>
    </source>
</evidence>
<organism evidence="2 3">
    <name type="scientific">Roseovarius tolerans</name>
    <dbReference type="NCBI Taxonomy" id="74031"/>
    <lineage>
        <taxon>Bacteria</taxon>
        <taxon>Pseudomonadati</taxon>
        <taxon>Pseudomonadota</taxon>
        <taxon>Alphaproteobacteria</taxon>
        <taxon>Rhodobacterales</taxon>
        <taxon>Roseobacteraceae</taxon>
        <taxon>Roseovarius</taxon>
    </lineage>
</organism>
<dbReference type="Pfam" id="PF05899">
    <property type="entry name" value="Cupin_3"/>
    <property type="match status" value="1"/>
</dbReference>